<dbReference type="HOGENOM" id="CLU_2483277_0_0_1"/>
<dbReference type="GeneID" id="19898336"/>
<evidence type="ECO:0000313" key="1">
    <source>
        <dbReference type="EMBL" id="EON61808.1"/>
    </source>
</evidence>
<name>R7YIU4_CONA1</name>
<sequence length="87" mass="9832">MTHPDMHETEHKPIDEALDEINVRLGLISEDVKAINEDMKGINEDVKSISDNVKDLHAAFAPIHEMITTINVELNRRSRRDSGVVTD</sequence>
<evidence type="ECO:0000313" key="2">
    <source>
        <dbReference type="Proteomes" id="UP000016924"/>
    </source>
</evidence>
<gene>
    <name evidence="1" type="ORF">W97_01025</name>
</gene>
<dbReference type="Proteomes" id="UP000016924">
    <property type="component" value="Unassembled WGS sequence"/>
</dbReference>
<dbReference type="EMBL" id="JH767556">
    <property type="protein sequence ID" value="EON61808.1"/>
    <property type="molecule type" value="Genomic_DNA"/>
</dbReference>
<accession>R7YIU4</accession>
<protein>
    <submittedName>
        <fullName evidence="1">Uncharacterized protein</fullName>
    </submittedName>
</protein>
<dbReference type="RefSeq" id="XP_007777125.1">
    <property type="nucleotide sequence ID" value="XM_007778935.1"/>
</dbReference>
<keyword evidence="2" id="KW-1185">Reference proteome</keyword>
<reference evidence="2" key="1">
    <citation type="submission" date="2012-06" db="EMBL/GenBank/DDBJ databases">
        <title>The genome sequence of Coniosporium apollinis CBS 100218.</title>
        <authorList>
            <consortium name="The Broad Institute Genome Sequencing Platform"/>
            <person name="Cuomo C."/>
            <person name="Gorbushina A."/>
            <person name="Noack S."/>
            <person name="Walker B."/>
            <person name="Young S.K."/>
            <person name="Zeng Q."/>
            <person name="Gargeya S."/>
            <person name="Fitzgerald M."/>
            <person name="Haas B."/>
            <person name="Abouelleil A."/>
            <person name="Alvarado L."/>
            <person name="Arachchi H.M."/>
            <person name="Berlin A.M."/>
            <person name="Chapman S.B."/>
            <person name="Goldberg J."/>
            <person name="Griggs A."/>
            <person name="Gujja S."/>
            <person name="Hansen M."/>
            <person name="Howarth C."/>
            <person name="Imamovic A."/>
            <person name="Larimer J."/>
            <person name="McCowan C."/>
            <person name="Montmayeur A."/>
            <person name="Murphy C."/>
            <person name="Neiman D."/>
            <person name="Pearson M."/>
            <person name="Priest M."/>
            <person name="Roberts A."/>
            <person name="Saif S."/>
            <person name="Shea T."/>
            <person name="Sisk P."/>
            <person name="Sykes S."/>
            <person name="Wortman J."/>
            <person name="Nusbaum C."/>
            <person name="Birren B."/>
        </authorList>
    </citation>
    <scope>NUCLEOTIDE SEQUENCE [LARGE SCALE GENOMIC DNA]</scope>
    <source>
        <strain evidence="2">CBS 100218</strain>
    </source>
</reference>
<dbReference type="AlphaFoldDB" id="R7YIU4"/>
<organism evidence="1 2">
    <name type="scientific">Coniosporium apollinis (strain CBS 100218)</name>
    <name type="common">Rock-inhabiting black yeast</name>
    <dbReference type="NCBI Taxonomy" id="1168221"/>
    <lineage>
        <taxon>Eukaryota</taxon>
        <taxon>Fungi</taxon>
        <taxon>Dikarya</taxon>
        <taxon>Ascomycota</taxon>
        <taxon>Pezizomycotina</taxon>
        <taxon>Dothideomycetes</taxon>
        <taxon>Dothideomycetes incertae sedis</taxon>
        <taxon>Coniosporium</taxon>
    </lineage>
</organism>
<proteinExistence type="predicted"/>